<evidence type="ECO:0000259" key="4">
    <source>
        <dbReference type="Pfam" id="PF13649"/>
    </source>
</evidence>
<evidence type="ECO:0000256" key="3">
    <source>
        <dbReference type="ARBA" id="ARBA00022691"/>
    </source>
</evidence>
<keyword evidence="6" id="KW-1185">Reference proteome</keyword>
<evidence type="ECO:0000313" key="5">
    <source>
        <dbReference type="EMBL" id="ACY13942.1"/>
    </source>
</evidence>
<dbReference type="InterPro" id="IPR029063">
    <property type="entry name" value="SAM-dependent_MTases_sf"/>
</dbReference>
<reference evidence="5 6" key="1">
    <citation type="journal article" date="2010" name="Stand. Genomic Sci.">
        <title>Complete genome sequence of Haliangium ochraceum type strain (SMP-2).</title>
        <authorList>
            <consortium name="US DOE Joint Genome Institute (JGI-PGF)"/>
            <person name="Ivanova N."/>
            <person name="Daum C."/>
            <person name="Lang E."/>
            <person name="Abt B."/>
            <person name="Kopitz M."/>
            <person name="Saunders E."/>
            <person name="Lapidus A."/>
            <person name="Lucas S."/>
            <person name="Glavina Del Rio T."/>
            <person name="Nolan M."/>
            <person name="Tice H."/>
            <person name="Copeland A."/>
            <person name="Cheng J.F."/>
            <person name="Chen F."/>
            <person name="Bruce D."/>
            <person name="Goodwin L."/>
            <person name="Pitluck S."/>
            <person name="Mavromatis K."/>
            <person name="Pati A."/>
            <person name="Mikhailova N."/>
            <person name="Chen A."/>
            <person name="Palaniappan K."/>
            <person name="Land M."/>
            <person name="Hauser L."/>
            <person name="Chang Y.J."/>
            <person name="Jeffries C.D."/>
            <person name="Detter J.C."/>
            <person name="Brettin T."/>
            <person name="Rohde M."/>
            <person name="Goker M."/>
            <person name="Bristow J."/>
            <person name="Markowitz V."/>
            <person name="Eisen J.A."/>
            <person name="Hugenholtz P."/>
            <person name="Kyrpides N.C."/>
            <person name="Klenk H.P."/>
        </authorList>
    </citation>
    <scope>NUCLEOTIDE SEQUENCE [LARGE SCALE GENOMIC DNA]</scope>
    <source>
        <strain evidence="6">DSM 14365 / CIP 107738 / JCM 11303 / AJ 13395 / SMP-2</strain>
    </source>
</reference>
<dbReference type="KEGG" id="hoh:Hoch_1388"/>
<accession>D0LUQ2</accession>
<dbReference type="eggNOG" id="COG0500">
    <property type="taxonomic scope" value="Bacteria"/>
</dbReference>
<feature type="domain" description="Methyltransferase" evidence="4">
    <location>
        <begin position="44"/>
        <end position="135"/>
    </location>
</feature>
<organism evidence="5 6">
    <name type="scientific">Haliangium ochraceum (strain DSM 14365 / JCM 11303 / SMP-2)</name>
    <dbReference type="NCBI Taxonomy" id="502025"/>
    <lineage>
        <taxon>Bacteria</taxon>
        <taxon>Pseudomonadati</taxon>
        <taxon>Myxococcota</taxon>
        <taxon>Polyangia</taxon>
        <taxon>Haliangiales</taxon>
        <taxon>Kofleriaceae</taxon>
        <taxon>Haliangium</taxon>
    </lineage>
</organism>
<gene>
    <name evidence="5" type="ordered locus">Hoch_1388</name>
</gene>
<dbReference type="CDD" id="cd02440">
    <property type="entry name" value="AdoMet_MTases"/>
    <property type="match status" value="1"/>
</dbReference>
<dbReference type="GO" id="GO:0008168">
    <property type="term" value="F:methyltransferase activity"/>
    <property type="evidence" value="ECO:0007669"/>
    <property type="project" value="UniProtKB-KW"/>
</dbReference>
<dbReference type="Pfam" id="PF13649">
    <property type="entry name" value="Methyltransf_25"/>
    <property type="match status" value="1"/>
</dbReference>
<dbReference type="SUPFAM" id="SSF53335">
    <property type="entry name" value="S-adenosyl-L-methionine-dependent methyltransferases"/>
    <property type="match status" value="1"/>
</dbReference>
<dbReference type="HOGENOM" id="CLU_060397_3_1_7"/>
<dbReference type="InterPro" id="IPR041698">
    <property type="entry name" value="Methyltransf_25"/>
</dbReference>
<dbReference type="Gene3D" id="3.40.50.150">
    <property type="entry name" value="Vaccinia Virus protein VP39"/>
    <property type="match status" value="1"/>
</dbReference>
<dbReference type="EMBL" id="CP001804">
    <property type="protein sequence ID" value="ACY13942.1"/>
    <property type="molecule type" value="Genomic_DNA"/>
</dbReference>
<name>D0LUQ2_HALO1</name>
<dbReference type="Proteomes" id="UP000001880">
    <property type="component" value="Chromosome"/>
</dbReference>
<proteinExistence type="predicted"/>
<evidence type="ECO:0000256" key="1">
    <source>
        <dbReference type="ARBA" id="ARBA00022603"/>
    </source>
</evidence>
<dbReference type="PANTHER" id="PTHR43464:SF19">
    <property type="entry name" value="UBIQUINONE BIOSYNTHESIS O-METHYLTRANSFERASE, MITOCHONDRIAL"/>
    <property type="match status" value="1"/>
</dbReference>
<dbReference type="RefSeq" id="WP_012826551.1">
    <property type="nucleotide sequence ID" value="NC_013440.1"/>
</dbReference>
<keyword evidence="1 5" id="KW-0489">Methyltransferase</keyword>
<dbReference type="PANTHER" id="PTHR43464">
    <property type="entry name" value="METHYLTRANSFERASE"/>
    <property type="match status" value="1"/>
</dbReference>
<dbReference type="STRING" id="502025.Hoch_1388"/>
<evidence type="ECO:0000313" key="6">
    <source>
        <dbReference type="Proteomes" id="UP000001880"/>
    </source>
</evidence>
<keyword evidence="3" id="KW-0949">S-adenosyl-L-methionine</keyword>
<dbReference type="AlphaFoldDB" id="D0LUQ2"/>
<evidence type="ECO:0000256" key="2">
    <source>
        <dbReference type="ARBA" id="ARBA00022679"/>
    </source>
</evidence>
<dbReference type="GO" id="GO:0032259">
    <property type="term" value="P:methylation"/>
    <property type="evidence" value="ECO:0007669"/>
    <property type="project" value="UniProtKB-KW"/>
</dbReference>
<protein>
    <submittedName>
        <fullName evidence="5">Methyltransferase type 11</fullName>
    </submittedName>
</protein>
<sequence length="194" mass="20664">MAKRENDSANGYEAAARAFIAQRSDIGANTVREWARALPAAAAILDLGCGHGWPNAHALLSTGYAVYGVDAAPALVAEFRRRCPQVQVACESLEESRFFGRSFDGVIAIGVMFLLPADTQRALIGKVATALRPGGRFLFSAPAENCAWTDVLTGRASRSLGARVYREALAEAGLTLVGGYRDEGANHYYDAVLA</sequence>
<keyword evidence="2 5" id="KW-0808">Transferase</keyword>
<dbReference type="OrthoDB" id="9804312at2"/>